<feature type="transmembrane region" description="Helical" evidence="1">
    <location>
        <begin position="83"/>
        <end position="105"/>
    </location>
</feature>
<sequence>MKWLNCNASSCKDQVTSGLMLVLSSVSVMLLTAAKSNRLLSVMILSSSVLLLYFDKLFLPLLSALSALALLGKMMKLGYEPSIVTLSRFSMVSVTGIGSLMQSLLDQMVEMGYKPDIVAFTTLIHGLFLHNKV</sequence>
<dbReference type="Gene3D" id="1.25.40.10">
    <property type="entry name" value="Tetratricopeptide repeat domain"/>
    <property type="match status" value="1"/>
</dbReference>
<feature type="transmembrane region" description="Helical" evidence="1">
    <location>
        <begin position="40"/>
        <end position="71"/>
    </location>
</feature>
<protein>
    <submittedName>
        <fullName evidence="2">Uncharacterized protein</fullName>
    </submittedName>
</protein>
<dbReference type="EMBL" id="CACVBM020001352">
    <property type="protein sequence ID" value="CAA7046709.1"/>
    <property type="molecule type" value="Genomic_DNA"/>
</dbReference>
<evidence type="ECO:0000313" key="3">
    <source>
        <dbReference type="Proteomes" id="UP000467841"/>
    </source>
</evidence>
<keyword evidence="1" id="KW-0472">Membrane</keyword>
<proteinExistence type="predicted"/>
<dbReference type="InterPro" id="IPR011990">
    <property type="entry name" value="TPR-like_helical_dom_sf"/>
</dbReference>
<comment type="caution">
    <text evidence="2">The sequence shown here is derived from an EMBL/GenBank/DDBJ whole genome shotgun (WGS) entry which is preliminary data.</text>
</comment>
<evidence type="ECO:0000313" key="2">
    <source>
        <dbReference type="EMBL" id="CAA7046709.1"/>
    </source>
</evidence>
<gene>
    <name evidence="2" type="ORF">MERR_LOCUS33944</name>
</gene>
<evidence type="ECO:0000256" key="1">
    <source>
        <dbReference type="SAM" id="Phobius"/>
    </source>
</evidence>
<dbReference type="Proteomes" id="UP000467841">
    <property type="component" value="Unassembled WGS sequence"/>
</dbReference>
<organism evidence="2 3">
    <name type="scientific">Microthlaspi erraticum</name>
    <dbReference type="NCBI Taxonomy" id="1685480"/>
    <lineage>
        <taxon>Eukaryota</taxon>
        <taxon>Viridiplantae</taxon>
        <taxon>Streptophyta</taxon>
        <taxon>Embryophyta</taxon>
        <taxon>Tracheophyta</taxon>
        <taxon>Spermatophyta</taxon>
        <taxon>Magnoliopsida</taxon>
        <taxon>eudicotyledons</taxon>
        <taxon>Gunneridae</taxon>
        <taxon>Pentapetalae</taxon>
        <taxon>rosids</taxon>
        <taxon>malvids</taxon>
        <taxon>Brassicales</taxon>
        <taxon>Brassicaceae</taxon>
        <taxon>Coluteocarpeae</taxon>
        <taxon>Microthlaspi</taxon>
    </lineage>
</organism>
<feature type="transmembrane region" description="Helical" evidence="1">
    <location>
        <begin position="15"/>
        <end position="34"/>
    </location>
</feature>
<name>A0A6D2K273_9BRAS</name>
<keyword evidence="1" id="KW-0812">Transmembrane</keyword>
<keyword evidence="3" id="KW-1185">Reference proteome</keyword>
<dbReference type="OrthoDB" id="185373at2759"/>
<keyword evidence="1" id="KW-1133">Transmembrane helix</keyword>
<dbReference type="AlphaFoldDB" id="A0A6D2K273"/>
<reference evidence="2" key="1">
    <citation type="submission" date="2020-01" db="EMBL/GenBank/DDBJ databases">
        <authorList>
            <person name="Mishra B."/>
        </authorList>
    </citation>
    <scope>NUCLEOTIDE SEQUENCE [LARGE SCALE GENOMIC DNA]</scope>
</reference>
<accession>A0A6D2K273</accession>